<dbReference type="EMBL" id="ADLF01000023">
    <property type="protein sequence ID" value="EKU88246.1"/>
    <property type="molecule type" value="Genomic_DNA"/>
</dbReference>
<comment type="caution">
    <text evidence="1">The sequence shown here is derived from an EMBL/GenBank/DDBJ whole genome shotgun (WGS) entry which is preliminary data.</text>
</comment>
<dbReference type="STRING" id="742727.HMPREF9447_04992"/>
<dbReference type="OrthoDB" id="580775at2"/>
<dbReference type="eggNOG" id="COG1541">
    <property type="taxonomic scope" value="Bacteria"/>
</dbReference>
<dbReference type="Gene3D" id="3.40.50.12780">
    <property type="entry name" value="N-terminal domain of ligase-like"/>
    <property type="match status" value="1"/>
</dbReference>
<proteinExistence type="predicted"/>
<dbReference type="SUPFAM" id="SSF56801">
    <property type="entry name" value="Acetyl-CoA synthetase-like"/>
    <property type="match status" value="1"/>
</dbReference>
<gene>
    <name evidence="1" type="ORF">HMPREF9447_04992</name>
</gene>
<dbReference type="RefSeq" id="WP_009132382.1">
    <property type="nucleotide sequence ID" value="NZ_JH992945.1"/>
</dbReference>
<dbReference type="Proteomes" id="UP000009872">
    <property type="component" value="Unassembled WGS sequence"/>
</dbReference>
<evidence type="ECO:0000313" key="2">
    <source>
        <dbReference type="Proteomes" id="UP000009872"/>
    </source>
</evidence>
<dbReference type="InterPro" id="IPR053158">
    <property type="entry name" value="CapK_Type1_Caps_Biosynth"/>
</dbReference>
<dbReference type="PANTHER" id="PTHR36932:SF1">
    <property type="entry name" value="CAPSULAR POLYSACCHARIDE BIOSYNTHESIS PROTEIN"/>
    <property type="match status" value="1"/>
</dbReference>
<accession>K9DY89</accession>
<evidence type="ECO:0000313" key="1">
    <source>
        <dbReference type="EMBL" id="EKU88246.1"/>
    </source>
</evidence>
<name>K9DY89_9BACE</name>
<reference evidence="1 2" key="1">
    <citation type="submission" date="2012-09" db="EMBL/GenBank/DDBJ databases">
        <title>The Genome Sequence of Bacteroides oleiciplenus YIT 12058.</title>
        <authorList>
            <consortium name="The Broad Institute Genome Sequencing Platform"/>
            <person name="Earl A."/>
            <person name="Ward D."/>
            <person name="Feldgarden M."/>
            <person name="Gevers D."/>
            <person name="Morotomi M."/>
            <person name="Walker B."/>
            <person name="Young S.K."/>
            <person name="Zeng Q."/>
            <person name="Gargeya S."/>
            <person name="Fitzgerald M."/>
            <person name="Haas B."/>
            <person name="Abouelleil A."/>
            <person name="Alvarado L."/>
            <person name="Arachchi H.M."/>
            <person name="Berlin A.M."/>
            <person name="Chapman S.B."/>
            <person name="Goldberg J."/>
            <person name="Griggs A."/>
            <person name="Gujja S."/>
            <person name="Hansen M."/>
            <person name="Howarth C."/>
            <person name="Imamovic A."/>
            <person name="Larimer J."/>
            <person name="McCowen C."/>
            <person name="Montmayeur A."/>
            <person name="Murphy C."/>
            <person name="Neiman D."/>
            <person name="Pearson M."/>
            <person name="Priest M."/>
            <person name="Roberts A."/>
            <person name="Saif S."/>
            <person name="Shea T."/>
            <person name="Sisk P."/>
            <person name="Sykes S."/>
            <person name="Wortman J."/>
            <person name="Nusbaum C."/>
            <person name="Birren B."/>
        </authorList>
    </citation>
    <scope>NUCLEOTIDE SEQUENCE [LARGE SCALE GENOMIC DNA]</scope>
    <source>
        <strain evidence="1 2">YIT 12058</strain>
    </source>
</reference>
<keyword evidence="2" id="KW-1185">Reference proteome</keyword>
<dbReference type="InterPro" id="IPR042099">
    <property type="entry name" value="ANL_N_sf"/>
</dbReference>
<sequence length="379" mass="43356">MSIKEQYMRKKFWMKDFIQGSHMWNDFKEIEYIYNNPVGGEKIRQQRLSGFIDFAIHNVPFYKRVGSINLQDFPIIDKQLIRANPTDFLASKESIPNQHGKLHIQSTSGSTGTPFSLPQDTRCRTRRIATIKFGNELVGFHSFEPMCHMRALAHYYGGDKEIFYRKDLNITYIDNTNLNEEKINRIIGAFNDSGAKVIRGYCTPIDTITTYAIENGLEYINHPTFILGGEVMLDSTLRKLHEKMYCNVVSQYANEENGVLGQSEINQPGTEITLNRSNCIIEVLKFNSSEPVMPGELGRIVVTDFTNYAMPMIRYDIGDAAMLGEVKDGILMGLSNLIGRKTDLIYCTNGRQIDMFNSCPYDIYNKVDSSYKCNTYVFV</sequence>
<dbReference type="HOGENOM" id="CLU_035301_5_2_10"/>
<dbReference type="PANTHER" id="PTHR36932">
    <property type="entry name" value="CAPSULAR POLYSACCHARIDE BIOSYNTHESIS PROTEIN"/>
    <property type="match status" value="1"/>
</dbReference>
<organism evidence="1 2">
    <name type="scientific">Bacteroides oleiciplenus YIT 12058</name>
    <dbReference type="NCBI Taxonomy" id="742727"/>
    <lineage>
        <taxon>Bacteria</taxon>
        <taxon>Pseudomonadati</taxon>
        <taxon>Bacteroidota</taxon>
        <taxon>Bacteroidia</taxon>
        <taxon>Bacteroidales</taxon>
        <taxon>Bacteroidaceae</taxon>
        <taxon>Bacteroides</taxon>
    </lineage>
</organism>
<evidence type="ECO:0008006" key="3">
    <source>
        <dbReference type="Google" id="ProtNLM"/>
    </source>
</evidence>
<dbReference type="AlphaFoldDB" id="K9DY89"/>
<dbReference type="PATRIC" id="fig|742727.4.peg.5094"/>
<protein>
    <recommendedName>
        <fullName evidence="3">AMP-dependent synthetase/ligase domain-containing protein</fullName>
    </recommendedName>
</protein>